<dbReference type="InterPro" id="IPR024687">
    <property type="entry name" value="MMS19_C"/>
</dbReference>
<feature type="domain" description="MMS19 C-terminal" evidence="3">
    <location>
        <begin position="87"/>
        <end position="466"/>
    </location>
</feature>
<dbReference type="Proteomes" id="UP001341840">
    <property type="component" value="Unassembled WGS sequence"/>
</dbReference>
<dbReference type="SUPFAM" id="SSF48371">
    <property type="entry name" value="ARM repeat"/>
    <property type="match status" value="1"/>
</dbReference>
<evidence type="ECO:0000313" key="4">
    <source>
        <dbReference type="EMBL" id="MED6138516.1"/>
    </source>
</evidence>
<comment type="subcellular location">
    <subcellularLocation>
        <location evidence="2">Nucleus</location>
    </subcellularLocation>
</comment>
<keyword evidence="2" id="KW-0234">DNA repair</keyword>
<evidence type="ECO:0000259" key="3">
    <source>
        <dbReference type="Pfam" id="PF12460"/>
    </source>
</evidence>
<comment type="function">
    <text evidence="2">Key component of the cytosolic iron-sulfur protein assembly (CIA) complex, a multiprotein complex that mediates the incorporation of iron-sulfur cluster into apoproteins specifically involved in DNA metabolism and genomic integrity. In the CIA complex, MMS19 acts as an adapter between early-acting CIA components and a subset of cellular target iron-sulfur proteins.</text>
</comment>
<dbReference type="Pfam" id="PF12460">
    <property type="entry name" value="MMS19_C"/>
    <property type="match status" value="1"/>
</dbReference>
<accession>A0ABU6SQ10</accession>
<dbReference type="InterPro" id="IPR011989">
    <property type="entry name" value="ARM-like"/>
</dbReference>
<dbReference type="PANTHER" id="PTHR12891">
    <property type="entry name" value="DNA REPAIR/TRANSCRIPTION PROTEIN MET18/MMS19"/>
    <property type="match status" value="1"/>
</dbReference>
<evidence type="ECO:0000256" key="2">
    <source>
        <dbReference type="RuleBase" id="RU367072"/>
    </source>
</evidence>
<name>A0ABU6SQ10_9FABA</name>
<gene>
    <name evidence="4" type="ORF">PIB30_074899</name>
</gene>
<evidence type="ECO:0000313" key="5">
    <source>
        <dbReference type="Proteomes" id="UP001341840"/>
    </source>
</evidence>
<sequence>MKPLDQQRKGRGRESRCANDAHPPWCPRLNTFRFARRLRSGKRSIDDGLASPSPRGIHENGCSEEFIVQFAVDIWTHAGNCMDFCAPFEEKGLLDALMNVMKVSVASCSVDSQNTIILNAYTVLSSRTNFQLNKVERIPLTPGQYDISHRDESMLSLFASAVIAVCPETHIPNIRVLLGLFIIMHLRGIVPAAQALGSIINKLASKSSSAESCDLTLEEALDVIFSTKLCISTSDMSQRTNGTNNGSAMVITDLCLGGANDRLLQINAICGLSWIGKGLLMCGQEKIKDIAMILIGCLKTEEQPLDPLVMKCAADAFNVLMSDSDVCLNKKFHAIIRPLYKQRFFSSMMPVFQQLITKSHPSFSRYFLYRAMAHTISDTPLSVILNDAKKLMPLLLDCLSILTEDVQDKDILYGLLLLLSGILTNKNGKEAVNENAHIIVNCLARLADYPHKTLVRETAIQCLLAMSELPHVRIYPMRTQVLLSISKALDDKKRSVRREAIRCRHAWSCH</sequence>
<dbReference type="Gene3D" id="1.25.10.10">
    <property type="entry name" value="Leucine-rich Repeat Variant"/>
    <property type="match status" value="1"/>
</dbReference>
<organism evidence="4 5">
    <name type="scientific">Stylosanthes scabra</name>
    <dbReference type="NCBI Taxonomy" id="79078"/>
    <lineage>
        <taxon>Eukaryota</taxon>
        <taxon>Viridiplantae</taxon>
        <taxon>Streptophyta</taxon>
        <taxon>Embryophyta</taxon>
        <taxon>Tracheophyta</taxon>
        <taxon>Spermatophyta</taxon>
        <taxon>Magnoliopsida</taxon>
        <taxon>eudicotyledons</taxon>
        <taxon>Gunneridae</taxon>
        <taxon>Pentapetalae</taxon>
        <taxon>rosids</taxon>
        <taxon>fabids</taxon>
        <taxon>Fabales</taxon>
        <taxon>Fabaceae</taxon>
        <taxon>Papilionoideae</taxon>
        <taxon>50 kb inversion clade</taxon>
        <taxon>dalbergioids sensu lato</taxon>
        <taxon>Dalbergieae</taxon>
        <taxon>Pterocarpus clade</taxon>
        <taxon>Stylosanthes</taxon>
    </lineage>
</organism>
<comment type="similarity">
    <text evidence="1 2">Belongs to the MET18/MMS19 family.</text>
</comment>
<dbReference type="EMBL" id="JASCZI010061357">
    <property type="protein sequence ID" value="MED6138516.1"/>
    <property type="molecule type" value="Genomic_DNA"/>
</dbReference>
<dbReference type="InterPro" id="IPR016024">
    <property type="entry name" value="ARM-type_fold"/>
</dbReference>
<reference evidence="4 5" key="1">
    <citation type="journal article" date="2023" name="Plants (Basel)">
        <title>Bridging the Gap: Combining Genomics and Transcriptomics Approaches to Understand Stylosanthes scabra, an Orphan Legume from the Brazilian Caatinga.</title>
        <authorList>
            <person name="Ferreira-Neto J.R.C."/>
            <person name="da Silva M.D."/>
            <person name="Binneck E."/>
            <person name="de Melo N.F."/>
            <person name="da Silva R.H."/>
            <person name="de Melo A.L.T.M."/>
            <person name="Pandolfi V."/>
            <person name="Bustamante F.O."/>
            <person name="Brasileiro-Vidal A.C."/>
            <person name="Benko-Iseppon A.M."/>
        </authorList>
    </citation>
    <scope>NUCLEOTIDE SEQUENCE [LARGE SCALE GENOMIC DNA]</scope>
    <source>
        <tissue evidence="4">Leaves</tissue>
    </source>
</reference>
<evidence type="ECO:0000256" key="1">
    <source>
        <dbReference type="ARBA" id="ARBA00009340"/>
    </source>
</evidence>
<dbReference type="PANTHER" id="PTHR12891:SF0">
    <property type="entry name" value="MMS19 NUCLEOTIDE EXCISION REPAIR PROTEIN HOMOLOG"/>
    <property type="match status" value="1"/>
</dbReference>
<keyword evidence="2" id="KW-0227">DNA damage</keyword>
<protein>
    <recommendedName>
        <fullName evidence="2">MMS19 nucleotide excision repair protein</fullName>
    </recommendedName>
</protein>
<keyword evidence="2" id="KW-0539">Nucleus</keyword>
<comment type="caution">
    <text evidence="4">The sequence shown here is derived from an EMBL/GenBank/DDBJ whole genome shotgun (WGS) entry which is preliminary data.</text>
</comment>
<dbReference type="InterPro" id="IPR039920">
    <property type="entry name" value="MMS19"/>
</dbReference>
<proteinExistence type="inferred from homology"/>
<keyword evidence="5" id="KW-1185">Reference proteome</keyword>